<name>A0A643FBI3_IDEDE</name>
<evidence type="ECO:0000313" key="6">
    <source>
        <dbReference type="Proteomes" id="UP000430120"/>
    </source>
</evidence>
<protein>
    <submittedName>
        <fullName evidence="5">AraC family transcriptional regulator</fullName>
    </submittedName>
</protein>
<comment type="caution">
    <text evidence="5">The sequence shown here is derived from an EMBL/GenBank/DDBJ whole genome shotgun (WGS) entry which is preliminary data.</text>
</comment>
<evidence type="ECO:0000256" key="1">
    <source>
        <dbReference type="ARBA" id="ARBA00023015"/>
    </source>
</evidence>
<keyword evidence="6" id="KW-1185">Reference proteome</keyword>
<dbReference type="AlphaFoldDB" id="A0A643FBI3"/>
<dbReference type="PROSITE" id="PS01124">
    <property type="entry name" value="HTH_ARAC_FAMILY_2"/>
    <property type="match status" value="1"/>
</dbReference>
<dbReference type="SMART" id="SM00342">
    <property type="entry name" value="HTH_ARAC"/>
    <property type="match status" value="1"/>
</dbReference>
<dbReference type="GO" id="GO:0005829">
    <property type="term" value="C:cytosol"/>
    <property type="evidence" value="ECO:0007669"/>
    <property type="project" value="TreeGrafter"/>
</dbReference>
<evidence type="ECO:0000256" key="3">
    <source>
        <dbReference type="ARBA" id="ARBA00023163"/>
    </source>
</evidence>
<dbReference type="PANTHER" id="PTHR47894">
    <property type="entry name" value="HTH-TYPE TRANSCRIPTIONAL REGULATOR GADX"/>
    <property type="match status" value="1"/>
</dbReference>
<dbReference type="OrthoDB" id="6506763at2"/>
<dbReference type="InterPro" id="IPR009057">
    <property type="entry name" value="Homeodomain-like_sf"/>
</dbReference>
<dbReference type="Proteomes" id="UP000430120">
    <property type="component" value="Unassembled WGS sequence"/>
</dbReference>
<sequence length="344" mass="36947">MNVWDFHRSPASVALMLAFGREQGLAPETLLAGTRLSEAQLADPDTLLSSAQELRVVAQLLQALGHPPGLGLAVGARYRFSDYGLWGYGLITCPTAGDALALALRFLALSHAFTTIAYREEGPLGVLGFGAPDVAPGLQRFLVERDLAGAAVLLQEVAGADVPLAWLRLQAPRPAARGRPAPVLDQPIAGAVPQWGAPDTSLAFDRRLLARPLPQANALTLAQCEQLCAQLLEQRRARLGTAQQVRQALAGRGATPGRGELAALARQLHLSERTLKRRLQAEGTSLRALQAEARRTQALTLLADARLSLGEVADRLGFADLSSFSQAFKRWEGVSPRAYRQRVD</sequence>
<evidence type="ECO:0000256" key="2">
    <source>
        <dbReference type="ARBA" id="ARBA00023125"/>
    </source>
</evidence>
<keyword evidence="1" id="KW-0805">Transcription regulation</keyword>
<dbReference type="GO" id="GO:0003700">
    <property type="term" value="F:DNA-binding transcription factor activity"/>
    <property type="evidence" value="ECO:0007669"/>
    <property type="project" value="InterPro"/>
</dbReference>
<dbReference type="PANTHER" id="PTHR47894:SF1">
    <property type="entry name" value="HTH-TYPE TRANSCRIPTIONAL REGULATOR VQSM"/>
    <property type="match status" value="1"/>
</dbReference>
<dbReference type="Pfam" id="PF12625">
    <property type="entry name" value="Arabinose_bd"/>
    <property type="match status" value="1"/>
</dbReference>
<dbReference type="PRINTS" id="PR00032">
    <property type="entry name" value="HTHARAC"/>
</dbReference>
<dbReference type="Gene3D" id="1.10.10.60">
    <property type="entry name" value="Homeodomain-like"/>
    <property type="match status" value="1"/>
</dbReference>
<gene>
    <name evidence="5" type="ORF">F7Q92_17705</name>
</gene>
<keyword evidence="3" id="KW-0804">Transcription</keyword>
<accession>A0A643FBI3</accession>
<dbReference type="Pfam" id="PF12833">
    <property type="entry name" value="HTH_18"/>
    <property type="match status" value="1"/>
</dbReference>
<dbReference type="RefSeq" id="WP_151125422.1">
    <property type="nucleotide sequence ID" value="NZ_CP088081.1"/>
</dbReference>
<dbReference type="GO" id="GO:0000976">
    <property type="term" value="F:transcription cis-regulatory region binding"/>
    <property type="evidence" value="ECO:0007669"/>
    <property type="project" value="TreeGrafter"/>
</dbReference>
<dbReference type="SUPFAM" id="SSF46689">
    <property type="entry name" value="Homeodomain-like"/>
    <property type="match status" value="1"/>
</dbReference>
<proteinExistence type="predicted"/>
<dbReference type="InterPro" id="IPR032687">
    <property type="entry name" value="AraC-type_N"/>
</dbReference>
<evidence type="ECO:0000259" key="4">
    <source>
        <dbReference type="PROSITE" id="PS01124"/>
    </source>
</evidence>
<keyword evidence="2" id="KW-0238">DNA-binding</keyword>
<evidence type="ECO:0000313" key="5">
    <source>
        <dbReference type="EMBL" id="KAB0576604.1"/>
    </source>
</evidence>
<dbReference type="EMBL" id="VZPB01000056">
    <property type="protein sequence ID" value="KAB0576604.1"/>
    <property type="molecule type" value="Genomic_DNA"/>
</dbReference>
<feature type="domain" description="HTH araC/xylS-type" evidence="4">
    <location>
        <begin position="243"/>
        <end position="342"/>
    </location>
</feature>
<dbReference type="InterPro" id="IPR020449">
    <property type="entry name" value="Tscrpt_reg_AraC-type_HTH"/>
</dbReference>
<organism evidence="5 6">
    <name type="scientific">Ideonella dechloratans</name>
    <dbReference type="NCBI Taxonomy" id="36863"/>
    <lineage>
        <taxon>Bacteria</taxon>
        <taxon>Pseudomonadati</taxon>
        <taxon>Pseudomonadota</taxon>
        <taxon>Betaproteobacteria</taxon>
        <taxon>Burkholderiales</taxon>
        <taxon>Sphaerotilaceae</taxon>
        <taxon>Ideonella</taxon>
    </lineage>
</organism>
<reference evidence="5 6" key="1">
    <citation type="submission" date="2019-09" db="EMBL/GenBank/DDBJ databases">
        <title>Draft genome sequences of 48 bacterial type strains from the CCUG.</title>
        <authorList>
            <person name="Tunovic T."/>
            <person name="Pineiro-Iglesias B."/>
            <person name="Unosson C."/>
            <person name="Inganas E."/>
            <person name="Ohlen M."/>
            <person name="Cardew S."/>
            <person name="Jensie-Markopoulos S."/>
            <person name="Salva-Serra F."/>
            <person name="Jaen-Luchoro D."/>
            <person name="Karlsson R."/>
            <person name="Svensson-Stadler L."/>
            <person name="Chun J."/>
            <person name="Moore E."/>
        </authorList>
    </citation>
    <scope>NUCLEOTIDE SEQUENCE [LARGE SCALE GENOMIC DNA]</scope>
    <source>
        <strain evidence="5 6">CCUG 30977</strain>
    </source>
</reference>
<dbReference type="InterPro" id="IPR018060">
    <property type="entry name" value="HTH_AraC"/>
</dbReference>